<evidence type="ECO:0008006" key="4">
    <source>
        <dbReference type="Google" id="ProtNLM"/>
    </source>
</evidence>
<protein>
    <recommendedName>
        <fullName evidence="4">PB1 domain-containing protein</fullName>
    </recommendedName>
</protein>
<proteinExistence type="predicted"/>
<dbReference type="Proteomes" id="UP000288805">
    <property type="component" value="Unassembled WGS sequence"/>
</dbReference>
<dbReference type="AlphaFoldDB" id="A0A438D9T6"/>
<dbReference type="EMBL" id="QGNW01001725">
    <property type="protein sequence ID" value="RVW32227.1"/>
    <property type="molecule type" value="Genomic_DNA"/>
</dbReference>
<reference evidence="2 3" key="1">
    <citation type="journal article" date="2018" name="PLoS Genet.">
        <title>Population sequencing reveals clonal diversity and ancestral inbreeding in the grapevine cultivar Chardonnay.</title>
        <authorList>
            <person name="Roach M.J."/>
            <person name="Johnson D.L."/>
            <person name="Bohlmann J."/>
            <person name="van Vuuren H.J."/>
            <person name="Jones S.J."/>
            <person name="Pretorius I.S."/>
            <person name="Schmidt S.A."/>
            <person name="Borneman A.R."/>
        </authorList>
    </citation>
    <scope>NUCLEOTIDE SEQUENCE [LARGE SCALE GENOMIC DNA]</scope>
    <source>
        <strain evidence="3">cv. Chardonnay</strain>
        <tissue evidence="2">Leaf</tissue>
    </source>
</reference>
<evidence type="ECO:0000313" key="3">
    <source>
        <dbReference type="Proteomes" id="UP000288805"/>
    </source>
</evidence>
<feature type="compositionally biased region" description="Polar residues" evidence="1">
    <location>
        <begin position="140"/>
        <end position="160"/>
    </location>
</feature>
<name>A0A438D9T6_VITVI</name>
<evidence type="ECO:0000313" key="2">
    <source>
        <dbReference type="EMBL" id="RVW32227.1"/>
    </source>
</evidence>
<organism evidence="2 3">
    <name type="scientific">Vitis vinifera</name>
    <name type="common">Grape</name>
    <dbReference type="NCBI Taxonomy" id="29760"/>
    <lineage>
        <taxon>Eukaryota</taxon>
        <taxon>Viridiplantae</taxon>
        <taxon>Streptophyta</taxon>
        <taxon>Embryophyta</taxon>
        <taxon>Tracheophyta</taxon>
        <taxon>Spermatophyta</taxon>
        <taxon>Magnoliopsida</taxon>
        <taxon>eudicotyledons</taxon>
        <taxon>Gunneridae</taxon>
        <taxon>Pentapetalae</taxon>
        <taxon>rosids</taxon>
        <taxon>Vitales</taxon>
        <taxon>Vitaceae</taxon>
        <taxon>Viteae</taxon>
        <taxon>Vitis</taxon>
    </lineage>
</organism>
<evidence type="ECO:0000256" key="1">
    <source>
        <dbReference type="SAM" id="MobiDB-lite"/>
    </source>
</evidence>
<feature type="region of interest" description="Disordered" evidence="1">
    <location>
        <begin position="140"/>
        <end position="161"/>
    </location>
</feature>
<accession>A0A438D9T6</accession>
<gene>
    <name evidence="2" type="ORF">CK203_080060</name>
</gene>
<sequence>MESSRSIYCYLYFGGEIENGFNGSIDYKGGYTSGIIVNQGTSHAEFVLKACTKLQIDPSGLSFKYTLKFDPSVLLPLDDDDAVNSMVLFSDGFSRVYIVRACTEVEQGVADGQGTLANVESHPVLRACREETELGVVDGQSTPVNVENHSASTPSSSQGMNDDYTIQKHGLASRCTKFEADPLASSTSGMPYWVVGRALQMLMNSGMHYILFDGCTWKIAACGVKGTKMMRVYTFQNNHNHSIHEDSSPLPTVRLCKLAVLTNDVIKATPDCMPVKSLTKSNPGTIAEWTSSDEGNFMQLFVAYGACVHGFLTGCRPIISIDSSEFGWPTQGNFAFSLSI</sequence>
<comment type="caution">
    <text evidence="2">The sequence shown here is derived from an EMBL/GenBank/DDBJ whole genome shotgun (WGS) entry which is preliminary data.</text>
</comment>